<sequence length="133" mass="14568">MVDWGAARAFTEDACAATFDTRTGRLIARRPGATVNHSEQDDPTRAPFDFMCSVDLEPMGDIIRRYPSADPQSGNGVVSYDAVITAHVGSWPWSPRMGDHIVVGEKTWRVEASRKDGSSRPAWFVSEVKNVGG</sequence>
<dbReference type="EMBL" id="FBWG01000028">
    <property type="protein sequence ID" value="CUX40500.1"/>
    <property type="molecule type" value="Genomic_DNA"/>
</dbReference>
<dbReference type="AlphaFoldDB" id="A0A1S7QR93"/>
<dbReference type="Proteomes" id="UP000191987">
    <property type="component" value="Unassembled WGS sequence"/>
</dbReference>
<evidence type="ECO:0000313" key="2">
    <source>
        <dbReference type="Proteomes" id="UP000191987"/>
    </source>
</evidence>
<organism evidence="1 2">
    <name type="scientific">Agrobacterium deltaense Zutra 3/1</name>
    <dbReference type="NCBI Taxonomy" id="1183427"/>
    <lineage>
        <taxon>Bacteria</taxon>
        <taxon>Pseudomonadati</taxon>
        <taxon>Pseudomonadota</taxon>
        <taxon>Alphaproteobacteria</taxon>
        <taxon>Hyphomicrobiales</taxon>
        <taxon>Rhizobiaceae</taxon>
        <taxon>Rhizobium/Agrobacterium group</taxon>
        <taxon>Agrobacterium</taxon>
    </lineage>
</organism>
<proteinExistence type="predicted"/>
<evidence type="ECO:0000313" key="1">
    <source>
        <dbReference type="EMBL" id="CUX40500.1"/>
    </source>
</evidence>
<dbReference type="RefSeq" id="WP_080819383.1">
    <property type="nucleotide sequence ID" value="NZ_LT009749.1"/>
</dbReference>
<name>A0A1S7QR93_9HYPH</name>
<accession>A0A1S7QR93</accession>
<protein>
    <submittedName>
        <fullName evidence="1">Uncharacterized protein</fullName>
    </submittedName>
</protein>
<gene>
    <name evidence="1" type="ORF">AGR7C_Lc100034</name>
</gene>
<reference evidence="1 2" key="1">
    <citation type="submission" date="2016-01" db="EMBL/GenBank/DDBJ databases">
        <authorList>
            <person name="Oliw E.H."/>
        </authorList>
    </citation>
    <scope>NUCLEOTIDE SEQUENCE [LARGE SCALE GENOMIC DNA]</scope>
    <source>
        <strain evidence="1 2">Zutra 3-1</strain>
    </source>
</reference>